<proteinExistence type="predicted"/>
<protein>
    <submittedName>
        <fullName evidence="1">Uncharacterized protein</fullName>
    </submittedName>
</protein>
<organism evidence="1">
    <name type="scientific">Oryza sativa subsp. japonica</name>
    <name type="common">Rice</name>
    <dbReference type="NCBI Taxonomy" id="39947"/>
    <lineage>
        <taxon>Eukaryota</taxon>
        <taxon>Viridiplantae</taxon>
        <taxon>Streptophyta</taxon>
        <taxon>Embryophyta</taxon>
        <taxon>Tracheophyta</taxon>
        <taxon>Spermatophyta</taxon>
        <taxon>Magnoliopsida</taxon>
        <taxon>Liliopsida</taxon>
        <taxon>Poales</taxon>
        <taxon>Poaceae</taxon>
        <taxon>BOP clade</taxon>
        <taxon>Oryzoideae</taxon>
        <taxon>Oryzeae</taxon>
        <taxon>Oryzinae</taxon>
        <taxon>Oryza</taxon>
        <taxon>Oryza sativa</taxon>
    </lineage>
</organism>
<accession>B9FXM1</accession>
<dbReference type="Proteomes" id="UP000007752">
    <property type="component" value="Chromosome 7"/>
</dbReference>
<dbReference type="AlphaFoldDB" id="B9FXM1"/>
<name>B9FXM1_ORYSJ</name>
<dbReference type="EMBL" id="CM000144">
    <property type="protein sequence ID" value="EEE67308.1"/>
    <property type="molecule type" value="Genomic_DNA"/>
</dbReference>
<sequence>MVVRVLVVAEGADSGGGAPSMTTAAKVLDGGVLGAAVTWRAPTPRSVHGQARVGDGGRRYLGDRAGLMVRWSSTCLMQIRMMATEVLSGGVLEGEAATSYGEFDGVRKTVVTQQGGFVTHYGRSKCGSGVSGFGQRQRTLGIAVGSICWLSSTETEMVRQRVARTSSVSPLPPLALGWID</sequence>
<gene>
    <name evidence="1" type="ORF">OsJ_24539</name>
</gene>
<reference evidence="1" key="1">
    <citation type="journal article" date="2005" name="PLoS Biol.">
        <title>The genomes of Oryza sativa: a history of duplications.</title>
        <authorList>
            <person name="Yu J."/>
            <person name="Wang J."/>
            <person name="Lin W."/>
            <person name="Li S."/>
            <person name="Li H."/>
            <person name="Zhou J."/>
            <person name="Ni P."/>
            <person name="Dong W."/>
            <person name="Hu S."/>
            <person name="Zeng C."/>
            <person name="Zhang J."/>
            <person name="Zhang Y."/>
            <person name="Li R."/>
            <person name="Xu Z."/>
            <person name="Li S."/>
            <person name="Li X."/>
            <person name="Zheng H."/>
            <person name="Cong L."/>
            <person name="Lin L."/>
            <person name="Yin J."/>
            <person name="Geng J."/>
            <person name="Li G."/>
            <person name="Shi J."/>
            <person name="Liu J."/>
            <person name="Lv H."/>
            <person name="Li J."/>
            <person name="Wang J."/>
            <person name="Deng Y."/>
            <person name="Ran L."/>
            <person name="Shi X."/>
            <person name="Wang X."/>
            <person name="Wu Q."/>
            <person name="Li C."/>
            <person name="Ren X."/>
            <person name="Wang J."/>
            <person name="Wang X."/>
            <person name="Li D."/>
            <person name="Liu D."/>
            <person name="Zhang X."/>
            <person name="Ji Z."/>
            <person name="Zhao W."/>
            <person name="Sun Y."/>
            <person name="Zhang Z."/>
            <person name="Bao J."/>
            <person name="Han Y."/>
            <person name="Dong L."/>
            <person name="Ji J."/>
            <person name="Chen P."/>
            <person name="Wu S."/>
            <person name="Liu J."/>
            <person name="Xiao Y."/>
            <person name="Bu D."/>
            <person name="Tan J."/>
            <person name="Yang L."/>
            <person name="Ye C."/>
            <person name="Zhang J."/>
            <person name="Xu J."/>
            <person name="Zhou Y."/>
            <person name="Yu Y."/>
            <person name="Zhang B."/>
            <person name="Zhuang S."/>
            <person name="Wei H."/>
            <person name="Liu B."/>
            <person name="Lei M."/>
            <person name="Yu H."/>
            <person name="Li Y."/>
            <person name="Xu H."/>
            <person name="Wei S."/>
            <person name="He X."/>
            <person name="Fang L."/>
            <person name="Zhang Z."/>
            <person name="Zhang Y."/>
            <person name="Huang X."/>
            <person name="Su Z."/>
            <person name="Tong W."/>
            <person name="Li J."/>
            <person name="Tong Z."/>
            <person name="Li S."/>
            <person name="Ye J."/>
            <person name="Wang L."/>
            <person name="Fang L."/>
            <person name="Lei T."/>
            <person name="Chen C."/>
            <person name="Chen H."/>
            <person name="Xu Z."/>
            <person name="Li H."/>
            <person name="Huang H."/>
            <person name="Zhang F."/>
            <person name="Xu H."/>
            <person name="Li N."/>
            <person name="Zhao C."/>
            <person name="Li S."/>
            <person name="Dong L."/>
            <person name="Huang Y."/>
            <person name="Li L."/>
            <person name="Xi Y."/>
            <person name="Qi Q."/>
            <person name="Li W."/>
            <person name="Zhang B."/>
            <person name="Hu W."/>
            <person name="Zhang Y."/>
            <person name="Tian X."/>
            <person name="Jiao Y."/>
            <person name="Liang X."/>
            <person name="Jin J."/>
            <person name="Gao L."/>
            <person name="Zheng W."/>
            <person name="Hao B."/>
            <person name="Liu S."/>
            <person name="Wang W."/>
            <person name="Yuan L."/>
            <person name="Cao M."/>
            <person name="McDermott J."/>
            <person name="Samudrala R."/>
            <person name="Wang J."/>
            <person name="Wong G.K."/>
            <person name="Yang H."/>
        </authorList>
    </citation>
    <scope>NUCLEOTIDE SEQUENCE [LARGE SCALE GENOMIC DNA]</scope>
</reference>
<evidence type="ECO:0000313" key="1">
    <source>
        <dbReference type="EMBL" id="EEE67308.1"/>
    </source>
</evidence>
<reference evidence="1" key="2">
    <citation type="submission" date="2008-12" db="EMBL/GenBank/DDBJ databases">
        <title>Improved gene annotation of the rice (Oryza sativa) genomes.</title>
        <authorList>
            <person name="Wang J."/>
            <person name="Li R."/>
            <person name="Fan W."/>
            <person name="Huang Q."/>
            <person name="Zhang J."/>
            <person name="Zhou Y."/>
            <person name="Hu Y."/>
            <person name="Zi S."/>
            <person name="Li J."/>
            <person name="Ni P."/>
            <person name="Zheng H."/>
            <person name="Zhang Y."/>
            <person name="Zhao M."/>
            <person name="Hao Q."/>
            <person name="McDermott J."/>
            <person name="Samudrala R."/>
            <person name="Kristiansen K."/>
            <person name="Wong G.K.-S."/>
        </authorList>
    </citation>
    <scope>NUCLEOTIDE SEQUENCE</scope>
</reference>